<dbReference type="Gene3D" id="3.90.550.10">
    <property type="entry name" value="Spore Coat Polysaccharide Biosynthesis Protein SpsA, Chain A"/>
    <property type="match status" value="1"/>
</dbReference>
<evidence type="ECO:0000256" key="2">
    <source>
        <dbReference type="ARBA" id="ARBA00022695"/>
    </source>
</evidence>
<protein>
    <submittedName>
        <fullName evidence="3">2-C-methyl-D-erythritol 4-phosphate cytidylyltransferase</fullName>
    </submittedName>
</protein>
<evidence type="ECO:0000313" key="3">
    <source>
        <dbReference type="EMBL" id="XBH21788.1"/>
    </source>
</evidence>
<dbReference type="Pfam" id="PF01128">
    <property type="entry name" value="IspD"/>
    <property type="match status" value="1"/>
</dbReference>
<dbReference type="PANTHER" id="PTHR32125">
    <property type="entry name" value="2-C-METHYL-D-ERYTHRITOL 4-PHOSPHATE CYTIDYLYLTRANSFERASE, CHLOROPLASTIC"/>
    <property type="match status" value="1"/>
</dbReference>
<name>A0AAU7DVC3_9MICO</name>
<keyword evidence="2 3" id="KW-0548">Nucleotidyltransferase</keyword>
<dbReference type="PANTHER" id="PTHR32125:SF4">
    <property type="entry name" value="2-C-METHYL-D-ERYTHRITOL 4-PHOSPHATE CYTIDYLYLTRANSFERASE, CHLOROPLASTIC"/>
    <property type="match status" value="1"/>
</dbReference>
<keyword evidence="1" id="KW-0808">Transferase</keyword>
<dbReference type="InterPro" id="IPR050088">
    <property type="entry name" value="IspD/TarI_cytidylyltransf_bact"/>
</dbReference>
<evidence type="ECO:0000256" key="1">
    <source>
        <dbReference type="ARBA" id="ARBA00022679"/>
    </source>
</evidence>
<reference evidence="3" key="1">
    <citation type="submission" date="2024-02" db="EMBL/GenBank/DDBJ databases">
        <title>Tomenella chthoni gen. nov. sp. nov., a member of the family Jonesiaceae isolated from bat guano.</title>
        <authorList>
            <person name="Miller S.L."/>
            <person name="King J."/>
            <person name="Sankaranarayanan K."/>
            <person name="Lawson P.A."/>
        </authorList>
    </citation>
    <scope>NUCLEOTIDE SEQUENCE</scope>
    <source>
        <strain evidence="3">BS-20</strain>
    </source>
</reference>
<dbReference type="AlphaFoldDB" id="A0AAU7DVC3"/>
<dbReference type="GO" id="GO:0050518">
    <property type="term" value="F:2-C-methyl-D-erythritol 4-phosphate cytidylyltransferase activity"/>
    <property type="evidence" value="ECO:0007669"/>
    <property type="project" value="TreeGrafter"/>
</dbReference>
<dbReference type="SUPFAM" id="SSF53448">
    <property type="entry name" value="Nucleotide-diphospho-sugar transferases"/>
    <property type="match status" value="1"/>
</dbReference>
<dbReference type="InterPro" id="IPR029044">
    <property type="entry name" value="Nucleotide-diphossugar_trans"/>
</dbReference>
<sequence>MTRVLRGKTARIAGVLTAAGSGSRLGHAVPKALVELVPGRPETSLLALAASRLAAVENMRAIVVTAPQGLEDQFSAVLTPLELSVPWQVVAGSVTRQASVASGLAALTKMASSNASYFDAALVHDAARALAPTAMMDRVVAAVLEGRNAVIPALAVTDTIKVVAAQPSGAVVVIGATERETLRAVQTPQGFAWPTLLKAHGHAAHLANEESTAATDDSSMAQWIGEQVYVVDGSQQAVKITTESDLQLARTLLHAKGSTHSEETA</sequence>
<dbReference type="InterPro" id="IPR034683">
    <property type="entry name" value="IspD/TarI"/>
</dbReference>
<organism evidence="3">
    <name type="scientific">Jonesiaceae bacterium BS-20</name>
    <dbReference type="NCBI Taxonomy" id="3120821"/>
    <lineage>
        <taxon>Bacteria</taxon>
        <taxon>Bacillati</taxon>
        <taxon>Actinomycetota</taxon>
        <taxon>Actinomycetes</taxon>
        <taxon>Micrococcales</taxon>
        <taxon>Jonesiaceae</taxon>
    </lineage>
</organism>
<accession>A0AAU7DVC3</accession>
<dbReference type="EMBL" id="CP146203">
    <property type="protein sequence ID" value="XBH21788.1"/>
    <property type="molecule type" value="Genomic_DNA"/>
</dbReference>
<gene>
    <name evidence="3" type="ORF">V5R04_00750</name>
</gene>
<proteinExistence type="predicted"/>